<feature type="coiled-coil region" evidence="6">
    <location>
        <begin position="603"/>
        <end position="630"/>
    </location>
</feature>
<evidence type="ECO:0000256" key="4">
    <source>
        <dbReference type="ARBA" id="ARBA00022777"/>
    </source>
</evidence>
<dbReference type="InterPro" id="IPR029016">
    <property type="entry name" value="GAF-like_dom_sf"/>
</dbReference>
<comment type="caution">
    <text evidence="8">The sequence shown here is derived from an EMBL/GenBank/DDBJ whole genome shotgun (WGS) entry which is preliminary data.</text>
</comment>
<dbReference type="PANTHER" id="PTHR47628">
    <property type="match status" value="1"/>
</dbReference>
<dbReference type="InterPro" id="IPR036097">
    <property type="entry name" value="HisK_dim/P_sf"/>
</dbReference>
<dbReference type="Pfam" id="PF01590">
    <property type="entry name" value="GAF"/>
    <property type="match status" value="1"/>
</dbReference>
<dbReference type="InterPro" id="IPR028082">
    <property type="entry name" value="Peripla_BP_I"/>
</dbReference>
<dbReference type="Proteomes" id="UP001464891">
    <property type="component" value="Unassembled WGS sequence"/>
</dbReference>
<gene>
    <name evidence="8" type="ORF">NC998_16450</name>
</gene>
<dbReference type="CDD" id="cd06355">
    <property type="entry name" value="PBP1_FmdD-like"/>
    <property type="match status" value="1"/>
</dbReference>
<reference evidence="8 9" key="1">
    <citation type="submission" date="2022-04" db="EMBL/GenBank/DDBJ databases">
        <title>Positive selection, recombination, and allopatry shape intraspecific diversity of widespread and dominant cyanobacteria.</title>
        <authorList>
            <person name="Wei J."/>
            <person name="Shu W."/>
            <person name="Hu C."/>
        </authorList>
    </citation>
    <scope>NUCLEOTIDE SEQUENCE [LARGE SCALE GENOMIC DNA]</scope>
    <source>
        <strain evidence="8 9">GB2-A4</strain>
    </source>
</reference>
<evidence type="ECO:0000256" key="2">
    <source>
        <dbReference type="ARBA" id="ARBA00012438"/>
    </source>
</evidence>
<evidence type="ECO:0000259" key="7">
    <source>
        <dbReference type="PROSITE" id="PS50109"/>
    </source>
</evidence>
<dbReference type="PANTHER" id="PTHR47628:SF1">
    <property type="entry name" value="ALIPHATIC AMIDASE EXPRESSION-REGULATING PROTEIN"/>
    <property type="match status" value="1"/>
</dbReference>
<dbReference type="Pfam" id="PF02518">
    <property type="entry name" value="HATPase_c"/>
    <property type="match status" value="1"/>
</dbReference>
<dbReference type="InterPro" id="IPR003018">
    <property type="entry name" value="GAF"/>
</dbReference>
<dbReference type="InterPro" id="IPR003594">
    <property type="entry name" value="HATPase_dom"/>
</dbReference>
<dbReference type="InterPro" id="IPR005467">
    <property type="entry name" value="His_kinase_dom"/>
</dbReference>
<dbReference type="SMART" id="SM00065">
    <property type="entry name" value="GAF"/>
    <property type="match status" value="1"/>
</dbReference>
<name>A0ABV0JA88_9CYAN</name>
<keyword evidence="3" id="KW-0597">Phosphoprotein</keyword>
<dbReference type="Gene3D" id="3.30.565.10">
    <property type="entry name" value="Histidine kinase-like ATPase, C-terminal domain"/>
    <property type="match status" value="1"/>
</dbReference>
<dbReference type="RefSeq" id="WP_199298942.1">
    <property type="nucleotide sequence ID" value="NZ_JAMPKM010000010.1"/>
</dbReference>
<dbReference type="InterPro" id="IPR003661">
    <property type="entry name" value="HisK_dim/P_dom"/>
</dbReference>
<dbReference type="Gene3D" id="1.10.287.130">
    <property type="match status" value="1"/>
</dbReference>
<dbReference type="EMBL" id="JAMPKM010000010">
    <property type="protein sequence ID" value="MEP0818692.1"/>
    <property type="molecule type" value="Genomic_DNA"/>
</dbReference>
<dbReference type="EC" id="2.7.13.3" evidence="2"/>
<dbReference type="SUPFAM" id="SSF53822">
    <property type="entry name" value="Periplasmic binding protein-like I"/>
    <property type="match status" value="1"/>
</dbReference>
<feature type="coiled-coil region" evidence="6">
    <location>
        <begin position="403"/>
        <end position="444"/>
    </location>
</feature>
<keyword evidence="6" id="KW-0175">Coiled coil</keyword>
<dbReference type="SMART" id="SM00388">
    <property type="entry name" value="HisKA"/>
    <property type="match status" value="1"/>
</dbReference>
<dbReference type="SMART" id="SM00387">
    <property type="entry name" value="HATPase_c"/>
    <property type="match status" value="1"/>
</dbReference>
<evidence type="ECO:0000256" key="3">
    <source>
        <dbReference type="ARBA" id="ARBA00022553"/>
    </source>
</evidence>
<dbReference type="SUPFAM" id="SSF55874">
    <property type="entry name" value="ATPase domain of HSP90 chaperone/DNA topoisomerase II/histidine kinase"/>
    <property type="match status" value="1"/>
</dbReference>
<dbReference type="CDD" id="cd00082">
    <property type="entry name" value="HisKA"/>
    <property type="match status" value="1"/>
</dbReference>
<accession>A0ABV0JA88</accession>
<organism evidence="8 9">
    <name type="scientific">Trichocoleus desertorum GB2-A4</name>
    <dbReference type="NCBI Taxonomy" id="2933944"/>
    <lineage>
        <taxon>Bacteria</taxon>
        <taxon>Bacillati</taxon>
        <taxon>Cyanobacteriota</taxon>
        <taxon>Cyanophyceae</taxon>
        <taxon>Leptolyngbyales</taxon>
        <taxon>Trichocoleusaceae</taxon>
        <taxon>Trichocoleus</taxon>
    </lineage>
</organism>
<keyword evidence="4" id="KW-0808">Transferase</keyword>
<protein>
    <recommendedName>
        <fullName evidence="2">histidine kinase</fullName>
        <ecNumber evidence="2">2.7.13.3</ecNumber>
    </recommendedName>
</protein>
<evidence type="ECO:0000256" key="6">
    <source>
        <dbReference type="SAM" id="Coils"/>
    </source>
</evidence>
<keyword evidence="9" id="KW-1185">Reference proteome</keyword>
<dbReference type="InterPro" id="IPR017777">
    <property type="entry name" value="ABC_urea-bd_UrtA"/>
</dbReference>
<feature type="domain" description="Histidine kinase" evidence="7">
    <location>
        <begin position="649"/>
        <end position="907"/>
    </location>
</feature>
<dbReference type="PROSITE" id="PS50109">
    <property type="entry name" value="HIS_KIN"/>
    <property type="match status" value="1"/>
</dbReference>
<evidence type="ECO:0000256" key="1">
    <source>
        <dbReference type="ARBA" id="ARBA00000085"/>
    </source>
</evidence>
<evidence type="ECO:0000313" key="8">
    <source>
        <dbReference type="EMBL" id="MEP0818692.1"/>
    </source>
</evidence>
<keyword evidence="5" id="KW-0902">Two-component regulatory system</keyword>
<dbReference type="Gene3D" id="3.30.450.40">
    <property type="match status" value="1"/>
</dbReference>
<dbReference type="Gene3D" id="3.40.50.2300">
    <property type="match status" value="2"/>
</dbReference>
<comment type="catalytic activity">
    <reaction evidence="1">
        <text>ATP + protein L-histidine = ADP + protein N-phospho-L-histidine.</text>
        <dbReference type="EC" id="2.7.13.3"/>
    </reaction>
</comment>
<keyword evidence="4" id="KW-0418">Kinase</keyword>
<evidence type="ECO:0000256" key="5">
    <source>
        <dbReference type="ARBA" id="ARBA00023012"/>
    </source>
</evidence>
<evidence type="ECO:0000313" key="9">
    <source>
        <dbReference type="Proteomes" id="UP001464891"/>
    </source>
</evidence>
<dbReference type="SUPFAM" id="SSF55781">
    <property type="entry name" value="GAF domain-like"/>
    <property type="match status" value="1"/>
</dbReference>
<dbReference type="SUPFAM" id="SSF47384">
    <property type="entry name" value="Homodimeric domain of signal transducing histidine kinase"/>
    <property type="match status" value="1"/>
</dbReference>
<dbReference type="InterPro" id="IPR004358">
    <property type="entry name" value="Sig_transdc_His_kin-like_C"/>
</dbReference>
<proteinExistence type="predicted"/>
<dbReference type="InterPro" id="IPR036890">
    <property type="entry name" value="HATPase_C_sf"/>
</dbReference>
<dbReference type="PRINTS" id="PR00344">
    <property type="entry name" value="BCTRLSENSOR"/>
</dbReference>
<dbReference type="Pfam" id="PF13433">
    <property type="entry name" value="Peripla_BP_5"/>
    <property type="match status" value="1"/>
</dbReference>
<sequence length="923" mass="102987">MSSLVAQRTMNPPDGTVRVGILHSLSGPLAISESSLKDAALMAIAEINQAGGVLGQAIVPVVEDSASDPYVFEQKARKLLKNEQVVTLFGGWSSTGRKLVLPVLEEFDRLLWYPVQYEGLECSKYIFYTGACPNQQVEPAVNWLFQHQHRRFYLLGMDYVFPRVANKIIKARLKQLGGMTVGEAYPALETTDYRSVIEQIKQARPDVVFSTLNGNGNVEFYQQYHAAGISAAEIPIMAVSVTEDELQRITPAAMAGHYATWSYFQSIDSLPNQAFVERFKTLYGAERVTSDPVEAAYSQVYLWKQAVETAESFETHPVRCAAYGQTLIAPSGFIQIEPNHHVWKSCRIGEILPTGQFQSLYVSERSIKPQPWFGVDESDLRDSALILDLLAEVPQVIQYSCQLERKSRELEVAMAELVNTNQHLQQAKNQLLELTKREELLKRRLSIQIRSTLELETIVRTAVQEIHHLFEIDRCEFLWYNQSEEAARFKLAHEVSAPHLTHRSLPPPTIAVEVLGEILLKLSPLWIDNIATAPQLDTRSREALTDLGLVSLLAIAIYTNSGQIGAIVCEHYSGSRSWSTDEVELLQDVADQLAIAIDQAELYAQSRATAAAAQAQAQRLTQALAELRTTQTQLIQTEKMSSLGQLVAGIAHEINNPVNFIYGNLSYANEYTQDLLKLIDLYQQHYPEPALEIQQHRQTNDFEFLVADLPKMLSSMRVGADRIRQIVLSLRNFSRLDESEMKPVNIHEGIDSTLLILQNRFKVRPGSQGIEVIKQYGDLPQVECYAGQLNQVFMNILSNAIDALDSQSEAAIASGLTEPAPTITIRTEVLHPERVAVRIQDNGPGMAAFVVQRLFDPFFTTKPVGQGTGLGLSISYQIIVEKHRGTLWCNTQPGTGAEFWIEIPISQSAPFLVSEAEAASVPE</sequence>